<name>A0A409VNF5_PSICY</name>
<dbReference type="Proteomes" id="UP000283269">
    <property type="component" value="Unassembled WGS sequence"/>
</dbReference>
<accession>A0A409VNF5</accession>
<evidence type="ECO:0000259" key="2">
    <source>
        <dbReference type="PROSITE" id="PS50053"/>
    </source>
</evidence>
<dbReference type="InParanoid" id="A0A409VNF5"/>
<dbReference type="InterPro" id="IPR000626">
    <property type="entry name" value="Ubiquitin-like_dom"/>
</dbReference>
<dbReference type="InterPro" id="IPR022617">
    <property type="entry name" value="Rad60/SUMO-like_dom"/>
</dbReference>
<comment type="caution">
    <text evidence="3">The sequence shown here is derived from an EMBL/GenBank/DDBJ whole genome shotgun (WGS) entry which is preliminary data.</text>
</comment>
<dbReference type="SUPFAM" id="SSF54236">
    <property type="entry name" value="Ubiquitin-like"/>
    <property type="match status" value="1"/>
</dbReference>
<dbReference type="OrthoDB" id="442921at2759"/>
<feature type="domain" description="Ubiquitin-like" evidence="2">
    <location>
        <begin position="7"/>
        <end position="83"/>
    </location>
</feature>
<feature type="compositionally biased region" description="Acidic residues" evidence="1">
    <location>
        <begin position="67"/>
        <end position="78"/>
    </location>
</feature>
<dbReference type="CDD" id="cd01763">
    <property type="entry name" value="Ubl_SUMO_like"/>
    <property type="match status" value="1"/>
</dbReference>
<evidence type="ECO:0000256" key="1">
    <source>
        <dbReference type="SAM" id="MobiDB-lite"/>
    </source>
</evidence>
<sequence>MADETNPKIQLKITCNQQSITFSTRREKPLVKVFNAFSKRLGLDENTLRFYFDEQRVRPEQTPAELNMEDGEELDATVEQEGGKCPDISAIGC</sequence>
<evidence type="ECO:0000313" key="3">
    <source>
        <dbReference type="EMBL" id="PPQ67783.1"/>
    </source>
</evidence>
<dbReference type="STRING" id="93625.A0A409VNF5"/>
<dbReference type="Gene3D" id="3.10.20.90">
    <property type="entry name" value="Phosphatidylinositol 3-kinase Catalytic Subunit, Chain A, domain 1"/>
    <property type="match status" value="1"/>
</dbReference>
<dbReference type="EMBL" id="NHYD01003969">
    <property type="protein sequence ID" value="PPQ67783.1"/>
    <property type="molecule type" value="Genomic_DNA"/>
</dbReference>
<dbReference type="InterPro" id="IPR029071">
    <property type="entry name" value="Ubiquitin-like_domsf"/>
</dbReference>
<dbReference type="PANTHER" id="PTHR10562">
    <property type="entry name" value="SMALL UBIQUITIN-RELATED MODIFIER"/>
    <property type="match status" value="1"/>
</dbReference>
<feature type="region of interest" description="Disordered" evidence="1">
    <location>
        <begin position="66"/>
        <end position="93"/>
    </location>
</feature>
<keyword evidence="4" id="KW-1185">Reference proteome</keyword>
<proteinExistence type="predicted"/>
<protein>
    <recommendedName>
        <fullName evidence="2">Ubiquitin-like domain-containing protein</fullName>
    </recommendedName>
</protein>
<evidence type="ECO:0000313" key="4">
    <source>
        <dbReference type="Proteomes" id="UP000283269"/>
    </source>
</evidence>
<dbReference type="AlphaFoldDB" id="A0A409VNF5"/>
<organism evidence="3 4">
    <name type="scientific">Psilocybe cyanescens</name>
    <dbReference type="NCBI Taxonomy" id="93625"/>
    <lineage>
        <taxon>Eukaryota</taxon>
        <taxon>Fungi</taxon>
        <taxon>Dikarya</taxon>
        <taxon>Basidiomycota</taxon>
        <taxon>Agaricomycotina</taxon>
        <taxon>Agaricomycetes</taxon>
        <taxon>Agaricomycetidae</taxon>
        <taxon>Agaricales</taxon>
        <taxon>Agaricineae</taxon>
        <taxon>Strophariaceae</taxon>
        <taxon>Psilocybe</taxon>
    </lineage>
</organism>
<dbReference type="PROSITE" id="PS50053">
    <property type="entry name" value="UBIQUITIN_2"/>
    <property type="match status" value="1"/>
</dbReference>
<gene>
    <name evidence="3" type="ORF">CVT25_009087</name>
</gene>
<dbReference type="Pfam" id="PF11976">
    <property type="entry name" value="Rad60-SLD"/>
    <property type="match status" value="1"/>
</dbReference>
<reference evidence="3 4" key="1">
    <citation type="journal article" date="2018" name="Evol. Lett.">
        <title>Horizontal gene cluster transfer increased hallucinogenic mushroom diversity.</title>
        <authorList>
            <person name="Reynolds H.T."/>
            <person name="Vijayakumar V."/>
            <person name="Gluck-Thaler E."/>
            <person name="Korotkin H.B."/>
            <person name="Matheny P.B."/>
            <person name="Slot J.C."/>
        </authorList>
    </citation>
    <scope>NUCLEOTIDE SEQUENCE [LARGE SCALE GENOMIC DNA]</scope>
    <source>
        <strain evidence="3 4">2631</strain>
    </source>
</reference>